<dbReference type="AlphaFoldDB" id="A0A645CUU6"/>
<gene>
    <name evidence="1" type="ORF">SDC9_127705</name>
</gene>
<dbReference type="EMBL" id="VSSQ01030217">
    <property type="protein sequence ID" value="MPM80655.1"/>
    <property type="molecule type" value="Genomic_DNA"/>
</dbReference>
<sequence>MMPLILFIVVLFATLVVFGIDINQKRSSFLTRR</sequence>
<proteinExistence type="predicted"/>
<protein>
    <submittedName>
        <fullName evidence="1">Uncharacterized protein</fullName>
    </submittedName>
</protein>
<reference evidence="1" key="1">
    <citation type="submission" date="2019-08" db="EMBL/GenBank/DDBJ databases">
        <authorList>
            <person name="Kucharzyk K."/>
            <person name="Murdoch R.W."/>
            <person name="Higgins S."/>
            <person name="Loffler F."/>
        </authorList>
    </citation>
    <scope>NUCLEOTIDE SEQUENCE</scope>
</reference>
<name>A0A645CUU6_9ZZZZ</name>
<comment type="caution">
    <text evidence="1">The sequence shown here is derived from an EMBL/GenBank/DDBJ whole genome shotgun (WGS) entry which is preliminary data.</text>
</comment>
<accession>A0A645CUU6</accession>
<evidence type="ECO:0000313" key="1">
    <source>
        <dbReference type="EMBL" id="MPM80655.1"/>
    </source>
</evidence>
<organism evidence="1">
    <name type="scientific">bioreactor metagenome</name>
    <dbReference type="NCBI Taxonomy" id="1076179"/>
    <lineage>
        <taxon>unclassified sequences</taxon>
        <taxon>metagenomes</taxon>
        <taxon>ecological metagenomes</taxon>
    </lineage>
</organism>